<dbReference type="RefSeq" id="WP_408333616.1">
    <property type="nucleotide sequence ID" value="NZ_JAQQCF010000002.1"/>
</dbReference>
<feature type="transmembrane region" description="Helical" evidence="5">
    <location>
        <begin position="165"/>
        <end position="187"/>
    </location>
</feature>
<dbReference type="InterPro" id="IPR011701">
    <property type="entry name" value="MFS"/>
</dbReference>
<evidence type="ECO:0000259" key="6">
    <source>
        <dbReference type="PROSITE" id="PS50850"/>
    </source>
</evidence>
<keyword evidence="1 5" id="KW-0812">Transmembrane</keyword>
<evidence type="ECO:0000256" key="4">
    <source>
        <dbReference type="SAM" id="MobiDB-lite"/>
    </source>
</evidence>
<dbReference type="PROSITE" id="PS50850">
    <property type="entry name" value="MFS"/>
    <property type="match status" value="1"/>
</dbReference>
<reference evidence="7 8" key="1">
    <citation type="journal article" date="2024" name="Chem. Sci.">
        <title>Discovery of megapolipeptins by genome mining of a Burkholderiales bacteria collection.</title>
        <authorList>
            <person name="Paulo B.S."/>
            <person name="Recchia M.J.J."/>
            <person name="Lee S."/>
            <person name="Fergusson C.H."/>
            <person name="Romanowski S.B."/>
            <person name="Hernandez A."/>
            <person name="Krull N."/>
            <person name="Liu D.Y."/>
            <person name="Cavanagh H."/>
            <person name="Bos A."/>
            <person name="Gray C.A."/>
            <person name="Murphy B.T."/>
            <person name="Linington R.G."/>
            <person name="Eustaquio A.S."/>
        </authorList>
    </citation>
    <scope>NUCLEOTIDE SEQUENCE [LARGE SCALE GENOMIC DNA]</scope>
    <source>
        <strain evidence="7 8">RL17-338-BIC-A</strain>
    </source>
</reference>
<dbReference type="SUPFAM" id="SSF103473">
    <property type="entry name" value="MFS general substrate transporter"/>
    <property type="match status" value="1"/>
</dbReference>
<keyword evidence="8" id="KW-1185">Reference proteome</keyword>
<dbReference type="Proteomes" id="UP001629432">
    <property type="component" value="Unassembled WGS sequence"/>
</dbReference>
<feature type="compositionally biased region" description="Low complexity" evidence="4">
    <location>
        <begin position="8"/>
        <end position="28"/>
    </location>
</feature>
<keyword evidence="2 5" id="KW-1133">Transmembrane helix</keyword>
<feature type="transmembrane region" description="Helical" evidence="5">
    <location>
        <begin position="307"/>
        <end position="326"/>
    </location>
</feature>
<name>A0ABW9DKQ4_9BURK</name>
<evidence type="ECO:0000256" key="2">
    <source>
        <dbReference type="ARBA" id="ARBA00022989"/>
    </source>
</evidence>
<gene>
    <name evidence="7" type="ORF">PQQ63_04395</name>
</gene>
<keyword evidence="3 5" id="KW-0472">Membrane</keyword>
<feature type="transmembrane region" description="Helical" evidence="5">
    <location>
        <begin position="393"/>
        <end position="412"/>
    </location>
</feature>
<dbReference type="PANTHER" id="PTHR43129:SF1">
    <property type="entry name" value="FOSMIDOMYCIN RESISTANCE PROTEIN"/>
    <property type="match status" value="1"/>
</dbReference>
<comment type="caution">
    <text evidence="7">The sequence shown here is derived from an EMBL/GenBank/DDBJ whole genome shotgun (WGS) entry which is preliminary data.</text>
</comment>
<feature type="transmembrane region" description="Helical" evidence="5">
    <location>
        <begin position="332"/>
        <end position="352"/>
    </location>
</feature>
<protein>
    <submittedName>
        <fullName evidence="7">MFS transporter</fullName>
    </submittedName>
</protein>
<evidence type="ECO:0000256" key="3">
    <source>
        <dbReference type="ARBA" id="ARBA00023136"/>
    </source>
</evidence>
<dbReference type="InterPro" id="IPR036259">
    <property type="entry name" value="MFS_trans_sf"/>
</dbReference>
<dbReference type="EMBL" id="JAQQCF010000002">
    <property type="protein sequence ID" value="MFM0635935.1"/>
    <property type="molecule type" value="Genomic_DNA"/>
</dbReference>
<accession>A0ABW9DKQ4</accession>
<dbReference type="PANTHER" id="PTHR43129">
    <property type="entry name" value="FOSMIDOMYCIN RESISTANCE PROTEIN"/>
    <property type="match status" value="1"/>
</dbReference>
<evidence type="ECO:0000256" key="5">
    <source>
        <dbReference type="SAM" id="Phobius"/>
    </source>
</evidence>
<sequence>METSLDKSALAGASASPTSPANPAAPSQPAAKVQRTVYSVLGAISFSHLLNDMIQSLILAIYPMLKDNFSLSFGQIGLITLTYQITASLLQPLVGSYTDKHPKPYSLPVGMGFTLAGLLLMSVAPSFGVLLVAASLVGCGSSVFHPESSRVARMASGGRHGLAQSLFQVGGNAGSSLGPLLAALIVIPHGQRSIAWFSVAALVAIVVLTQIGRWYKAHPAVKKTRSQAGHATLSRNKVMFAMSVLMLLVFSKYFYLASINSYFTFYLIDKFHLPVQAAQIHLFVFLAAVAAGTVIGGPIGDRIGRKYVIWVSILGVAPFTLLLPYANLFWTSVLTVIIGIVLASAFSAILVYAQELIPGKVGMVAGLFFGFAFGMGGIGAAVLGQLADATSITYVYKVCSFLPLIGVLTVFLPNVEGKRAKA</sequence>
<dbReference type="InterPro" id="IPR020846">
    <property type="entry name" value="MFS_dom"/>
</dbReference>
<dbReference type="Pfam" id="PF07690">
    <property type="entry name" value="MFS_1"/>
    <property type="match status" value="1"/>
</dbReference>
<evidence type="ECO:0000313" key="8">
    <source>
        <dbReference type="Proteomes" id="UP001629432"/>
    </source>
</evidence>
<feature type="transmembrane region" description="Helical" evidence="5">
    <location>
        <begin position="111"/>
        <end position="144"/>
    </location>
</feature>
<feature type="domain" description="Major facilitator superfamily (MFS) profile" evidence="6">
    <location>
        <begin position="40"/>
        <end position="418"/>
    </location>
</feature>
<proteinExistence type="predicted"/>
<feature type="region of interest" description="Disordered" evidence="4">
    <location>
        <begin position="1"/>
        <end position="28"/>
    </location>
</feature>
<organism evidence="7 8">
    <name type="scientific">Paraburkholderia metrosideri</name>
    <dbReference type="NCBI Taxonomy" id="580937"/>
    <lineage>
        <taxon>Bacteria</taxon>
        <taxon>Pseudomonadati</taxon>
        <taxon>Pseudomonadota</taxon>
        <taxon>Betaproteobacteria</taxon>
        <taxon>Burkholderiales</taxon>
        <taxon>Burkholderiaceae</taxon>
        <taxon>Paraburkholderia</taxon>
    </lineage>
</organism>
<evidence type="ECO:0000313" key="7">
    <source>
        <dbReference type="EMBL" id="MFM0635935.1"/>
    </source>
</evidence>
<dbReference type="Gene3D" id="1.20.1250.20">
    <property type="entry name" value="MFS general substrate transporter like domains"/>
    <property type="match status" value="2"/>
</dbReference>
<feature type="transmembrane region" description="Helical" evidence="5">
    <location>
        <begin position="364"/>
        <end position="387"/>
    </location>
</feature>
<dbReference type="CDD" id="cd17478">
    <property type="entry name" value="MFS_FsR"/>
    <property type="match status" value="1"/>
</dbReference>
<feature type="transmembrane region" description="Helical" evidence="5">
    <location>
        <begin position="193"/>
        <end position="215"/>
    </location>
</feature>
<evidence type="ECO:0000256" key="1">
    <source>
        <dbReference type="ARBA" id="ARBA00022692"/>
    </source>
</evidence>
<feature type="transmembrane region" description="Helical" evidence="5">
    <location>
        <begin position="276"/>
        <end position="295"/>
    </location>
</feature>